<reference evidence="7" key="1">
    <citation type="submission" date="2021-10" db="EMBL/GenBank/DDBJ databases">
        <title>The diversity and Nitrogen Metabolism of Culturable Nitrate-Utilizing Bacteria Within the Oxygen Minimum Zone of the Changjiang (Yangtze River)Estuary.</title>
        <authorList>
            <person name="Zhang D."/>
            <person name="Zheng J."/>
            <person name="Liu S."/>
            <person name="He W."/>
        </authorList>
    </citation>
    <scope>NUCLEOTIDE SEQUENCE</scope>
    <source>
        <strain evidence="7">FXH-223</strain>
    </source>
</reference>
<dbReference type="PROSITE" id="PS00211">
    <property type="entry name" value="ABC_TRANSPORTER_1"/>
    <property type="match status" value="1"/>
</dbReference>
<keyword evidence="5" id="KW-0029">Amino-acid transport</keyword>
<dbReference type="GO" id="GO:0005524">
    <property type="term" value="F:ATP binding"/>
    <property type="evidence" value="ECO:0007669"/>
    <property type="project" value="UniProtKB-KW"/>
</dbReference>
<dbReference type="SUPFAM" id="SSF52540">
    <property type="entry name" value="P-loop containing nucleoside triphosphate hydrolases"/>
    <property type="match status" value="1"/>
</dbReference>
<dbReference type="InterPro" id="IPR017871">
    <property type="entry name" value="ABC_transporter-like_CS"/>
</dbReference>
<keyword evidence="3" id="KW-0547">Nucleotide-binding</keyword>
<dbReference type="InterPro" id="IPR027417">
    <property type="entry name" value="P-loop_NTPase"/>
</dbReference>
<proteinExistence type="inferred from homology"/>
<evidence type="ECO:0000256" key="3">
    <source>
        <dbReference type="ARBA" id="ARBA00022741"/>
    </source>
</evidence>
<gene>
    <name evidence="7" type="ORF">LL252_17805</name>
</gene>
<dbReference type="GO" id="GO:0015807">
    <property type="term" value="P:L-amino acid transport"/>
    <property type="evidence" value="ECO:0007669"/>
    <property type="project" value="TreeGrafter"/>
</dbReference>
<dbReference type="PANTHER" id="PTHR43820">
    <property type="entry name" value="HIGH-AFFINITY BRANCHED-CHAIN AMINO ACID TRANSPORT ATP-BINDING PROTEIN LIVF"/>
    <property type="match status" value="1"/>
</dbReference>
<dbReference type="CDD" id="cd03224">
    <property type="entry name" value="ABC_TM1139_LivF_branched"/>
    <property type="match status" value="1"/>
</dbReference>
<dbReference type="Gene3D" id="3.40.50.300">
    <property type="entry name" value="P-loop containing nucleotide triphosphate hydrolases"/>
    <property type="match status" value="1"/>
</dbReference>
<protein>
    <submittedName>
        <fullName evidence="7">ABC transporter ATP-binding protein</fullName>
    </submittedName>
</protein>
<dbReference type="SMART" id="SM00382">
    <property type="entry name" value="AAA"/>
    <property type="match status" value="1"/>
</dbReference>
<keyword evidence="8" id="KW-1185">Reference proteome</keyword>
<evidence type="ECO:0000259" key="6">
    <source>
        <dbReference type="PROSITE" id="PS50893"/>
    </source>
</evidence>
<name>A0A9Q3YPY7_9GAMM</name>
<comment type="similarity">
    <text evidence="1">Belongs to the ABC transporter superfamily.</text>
</comment>
<evidence type="ECO:0000256" key="5">
    <source>
        <dbReference type="ARBA" id="ARBA00022970"/>
    </source>
</evidence>
<accession>A0A9Q3YPY7</accession>
<evidence type="ECO:0000313" key="7">
    <source>
        <dbReference type="EMBL" id="MCC4310426.1"/>
    </source>
</evidence>
<keyword evidence="4 7" id="KW-0067">ATP-binding</keyword>
<dbReference type="InterPro" id="IPR003593">
    <property type="entry name" value="AAA+_ATPase"/>
</dbReference>
<dbReference type="PROSITE" id="PS50893">
    <property type="entry name" value="ABC_TRANSPORTER_2"/>
    <property type="match status" value="1"/>
</dbReference>
<keyword evidence="2" id="KW-0813">Transport</keyword>
<dbReference type="InterPro" id="IPR003439">
    <property type="entry name" value="ABC_transporter-like_ATP-bd"/>
</dbReference>
<comment type="caution">
    <text evidence="7">The sequence shown here is derived from an EMBL/GenBank/DDBJ whole genome shotgun (WGS) entry which is preliminary data.</text>
</comment>
<evidence type="ECO:0000256" key="1">
    <source>
        <dbReference type="ARBA" id="ARBA00005417"/>
    </source>
</evidence>
<evidence type="ECO:0000313" key="8">
    <source>
        <dbReference type="Proteomes" id="UP001108027"/>
    </source>
</evidence>
<evidence type="ECO:0000256" key="4">
    <source>
        <dbReference type="ARBA" id="ARBA00022840"/>
    </source>
</evidence>
<dbReference type="GO" id="GO:0015658">
    <property type="term" value="F:branched-chain amino acid transmembrane transporter activity"/>
    <property type="evidence" value="ECO:0007669"/>
    <property type="project" value="TreeGrafter"/>
</dbReference>
<dbReference type="InterPro" id="IPR052156">
    <property type="entry name" value="BCAA_Transport_ATP-bd_LivF"/>
</dbReference>
<evidence type="ECO:0000256" key="2">
    <source>
        <dbReference type="ARBA" id="ARBA00022448"/>
    </source>
</evidence>
<dbReference type="Pfam" id="PF00005">
    <property type="entry name" value="ABC_tran"/>
    <property type="match status" value="1"/>
</dbReference>
<feature type="domain" description="ABC transporter" evidence="6">
    <location>
        <begin position="5"/>
        <end position="237"/>
    </location>
</feature>
<dbReference type="AlphaFoldDB" id="A0A9Q3YPY7"/>
<dbReference type="GO" id="GO:0016887">
    <property type="term" value="F:ATP hydrolysis activity"/>
    <property type="evidence" value="ECO:0007669"/>
    <property type="project" value="InterPro"/>
</dbReference>
<dbReference type="Proteomes" id="UP001108027">
    <property type="component" value="Unassembled WGS sequence"/>
</dbReference>
<dbReference type="PANTHER" id="PTHR43820:SF4">
    <property type="entry name" value="HIGH-AFFINITY BRANCHED-CHAIN AMINO ACID TRANSPORT ATP-BINDING PROTEIN LIVF"/>
    <property type="match status" value="1"/>
</dbReference>
<organism evidence="7 8">
    <name type="scientific">Alloalcanivorax marinus</name>
    <dbReference type="NCBI Taxonomy" id="1177169"/>
    <lineage>
        <taxon>Bacteria</taxon>
        <taxon>Pseudomonadati</taxon>
        <taxon>Pseudomonadota</taxon>
        <taxon>Gammaproteobacteria</taxon>
        <taxon>Oceanospirillales</taxon>
        <taxon>Alcanivoracaceae</taxon>
        <taxon>Alloalcanivorax</taxon>
    </lineage>
</organism>
<dbReference type="RefSeq" id="WP_228235109.1">
    <property type="nucleotide sequence ID" value="NZ_ARXL01000008.1"/>
</dbReference>
<sequence length="239" mass="25781">MAATLQISDLVAGYGAGAVLHDLSMTFEESCATALLGANGAGKTTLLRAISGLIPRRGQLLLHGEQISSLPAEKIAARGVAHAPQGRGTFAHQTVEDNLRIGAYLRRDKAGVEEDIQRWYQQFPILSNRRRQKAGNLSGGEQQMLALARAMMSRPSLLLLDEPSLGLAPKIVDEIFEVLGEILRTTKTTVLLVEQNADRALKLADYVYVLEVGSITTEGSPDLVMDSEKLRAAYLGAQS</sequence>
<dbReference type="EMBL" id="JAJGNA010000038">
    <property type="protein sequence ID" value="MCC4310426.1"/>
    <property type="molecule type" value="Genomic_DNA"/>
</dbReference>